<dbReference type="Gene3D" id="3.40.50.720">
    <property type="entry name" value="NAD(P)-binding Rossmann-like Domain"/>
    <property type="match status" value="1"/>
</dbReference>
<dbReference type="AlphaFoldDB" id="A0A7Y4E1K7"/>
<name>A0A7Y4E1K7_9VIBR</name>
<dbReference type="RefSeq" id="WP_171357743.1">
    <property type="nucleotide sequence ID" value="NZ_VTYN01000007.1"/>
</dbReference>
<feature type="domain" description="Gfo/Idh/MocA-like oxidoreductase N-terminal" evidence="3">
    <location>
        <begin position="4"/>
        <end position="120"/>
    </location>
</feature>
<evidence type="ECO:0000313" key="6">
    <source>
        <dbReference type="Proteomes" id="UP000572072"/>
    </source>
</evidence>
<reference evidence="5 6" key="1">
    <citation type="submission" date="2019-08" db="EMBL/GenBank/DDBJ databases">
        <title>Draft genome sequencing and comparative genomics of hatchery-associated Vibrios.</title>
        <authorList>
            <person name="Kehlet-Delgado H."/>
            <person name="Mueller R.S."/>
        </authorList>
    </citation>
    <scope>NUCLEOTIDE SEQUENCE [LARGE SCALE GENOMIC DNA]</scope>
    <source>
        <strain evidence="5 6">00-78-3</strain>
    </source>
</reference>
<gene>
    <name evidence="5" type="ORF">F0262_09140</name>
</gene>
<keyword evidence="2" id="KW-0560">Oxidoreductase</keyword>
<dbReference type="InterPro" id="IPR000683">
    <property type="entry name" value="Gfo/Idh/MocA-like_OxRdtase_N"/>
</dbReference>
<dbReference type="PANTHER" id="PTHR43708:SF5">
    <property type="entry name" value="CONSERVED EXPRESSED OXIDOREDUCTASE (EUROFUNG)-RELATED"/>
    <property type="match status" value="1"/>
</dbReference>
<dbReference type="NCBIfam" id="NF008607">
    <property type="entry name" value="PRK11579.1"/>
    <property type="match status" value="1"/>
</dbReference>
<evidence type="ECO:0000259" key="4">
    <source>
        <dbReference type="Pfam" id="PF02894"/>
    </source>
</evidence>
<sequence length="346" mass="38557">MTPIKTAIVGFGISGQCFQAPIINFCKELDLVAVVSSNAQKVHTQLTDVKVYSEINEMLADESIELVIISTPNNLHVPHAKLALSAGKHVVIEKPFCVSVQEGKELIALAKQSDQRVSVYQSRRYDGDFKTIQALIEQGKLAGIHTFYSSYNRFRPEVKDRWREQALPGSGILYDLGAHLIDQALCLFGKPESVTAVLRNQRPGSQAVDHFHLILNYPTHEAILHGNCLSTTEGPRFQIFAKDTSLIKFGMDTQEDYLRNKQGPETYGWGKDRPEYFATLTGHQGQVSTIETEIGGYEAFYQQLAKSIRTGDALPVSLEQALDVIRIIEAAYSSSQQQRTIKLTEV</sequence>
<comment type="caution">
    <text evidence="5">The sequence shown here is derived from an EMBL/GenBank/DDBJ whole genome shotgun (WGS) entry which is preliminary data.</text>
</comment>
<evidence type="ECO:0000256" key="2">
    <source>
        <dbReference type="ARBA" id="ARBA00023002"/>
    </source>
</evidence>
<protein>
    <submittedName>
        <fullName evidence="5">Oxidoreductase</fullName>
    </submittedName>
</protein>
<dbReference type="Pfam" id="PF02894">
    <property type="entry name" value="GFO_IDH_MocA_C"/>
    <property type="match status" value="1"/>
</dbReference>
<dbReference type="InterPro" id="IPR051317">
    <property type="entry name" value="Gfo/Idh/MocA_oxidoreduct"/>
</dbReference>
<comment type="similarity">
    <text evidence="1">Belongs to the Gfo/Idh/MocA family.</text>
</comment>
<evidence type="ECO:0000313" key="5">
    <source>
        <dbReference type="EMBL" id="NOH48220.1"/>
    </source>
</evidence>
<proteinExistence type="inferred from homology"/>
<dbReference type="GO" id="GO:0000166">
    <property type="term" value="F:nucleotide binding"/>
    <property type="evidence" value="ECO:0007669"/>
    <property type="project" value="InterPro"/>
</dbReference>
<dbReference type="InterPro" id="IPR036291">
    <property type="entry name" value="NAD(P)-bd_dom_sf"/>
</dbReference>
<dbReference type="SUPFAM" id="SSF51735">
    <property type="entry name" value="NAD(P)-binding Rossmann-fold domains"/>
    <property type="match status" value="1"/>
</dbReference>
<organism evidence="5 6">
    <name type="scientific">Vibrio rotiferianus</name>
    <dbReference type="NCBI Taxonomy" id="190895"/>
    <lineage>
        <taxon>Bacteria</taxon>
        <taxon>Pseudomonadati</taxon>
        <taxon>Pseudomonadota</taxon>
        <taxon>Gammaproteobacteria</taxon>
        <taxon>Vibrionales</taxon>
        <taxon>Vibrionaceae</taxon>
        <taxon>Vibrio</taxon>
    </lineage>
</organism>
<dbReference type="Pfam" id="PF01408">
    <property type="entry name" value="GFO_IDH_MocA"/>
    <property type="match status" value="1"/>
</dbReference>
<dbReference type="Proteomes" id="UP000572072">
    <property type="component" value="Unassembled WGS sequence"/>
</dbReference>
<dbReference type="PANTHER" id="PTHR43708">
    <property type="entry name" value="CONSERVED EXPRESSED OXIDOREDUCTASE (EUROFUNG)"/>
    <property type="match status" value="1"/>
</dbReference>
<dbReference type="EMBL" id="VTYN01000007">
    <property type="protein sequence ID" value="NOH48220.1"/>
    <property type="molecule type" value="Genomic_DNA"/>
</dbReference>
<feature type="domain" description="Gfo/Idh/MocA-like oxidoreductase C-terminal" evidence="4">
    <location>
        <begin position="134"/>
        <end position="343"/>
    </location>
</feature>
<dbReference type="InterPro" id="IPR004104">
    <property type="entry name" value="Gfo/Idh/MocA-like_OxRdtase_C"/>
</dbReference>
<evidence type="ECO:0000256" key="1">
    <source>
        <dbReference type="ARBA" id="ARBA00010928"/>
    </source>
</evidence>
<accession>A0A7Y4E1K7</accession>
<dbReference type="GO" id="GO:0016491">
    <property type="term" value="F:oxidoreductase activity"/>
    <property type="evidence" value="ECO:0007669"/>
    <property type="project" value="UniProtKB-KW"/>
</dbReference>
<evidence type="ECO:0000259" key="3">
    <source>
        <dbReference type="Pfam" id="PF01408"/>
    </source>
</evidence>
<dbReference type="Gene3D" id="3.30.360.10">
    <property type="entry name" value="Dihydrodipicolinate Reductase, domain 2"/>
    <property type="match status" value="1"/>
</dbReference>